<evidence type="ECO:0000256" key="1">
    <source>
        <dbReference type="SAM" id="MobiDB-lite"/>
    </source>
</evidence>
<reference key="1">
    <citation type="journal article" date="1993" name="Nature">
        <title>New eukaryotic transcriptional repressors.</title>
        <authorList>
            <person name="Saha S."/>
            <person name="Brickman J.M."/>
            <person name="Lehming N."/>
            <person name="Ptashne M."/>
        </authorList>
    </citation>
    <scope>NUCLEOTIDE SEQUENCE</scope>
</reference>
<organism>
    <name type="scientific">Escherichia coli</name>
    <dbReference type="NCBI Taxonomy" id="562"/>
    <lineage>
        <taxon>Bacteria</taxon>
        <taxon>Pseudomonadati</taxon>
        <taxon>Pseudomonadota</taxon>
        <taxon>Gammaproteobacteria</taxon>
        <taxon>Enterobacterales</taxon>
        <taxon>Enterobacteriaceae</taxon>
        <taxon>Escherichia</taxon>
    </lineage>
</organism>
<proteinExistence type="predicted"/>
<dbReference type="AlphaFoldDB" id="Q9R5Z3"/>
<accession>Q9R5Z3</accession>
<protein>
    <submittedName>
        <fullName>SSBM7=(GAL4(1-147))-SSBM7 transcriptional repressor component</fullName>
    </submittedName>
</protein>
<feature type="region of interest" description="Disordered" evidence="1">
    <location>
        <begin position="1"/>
        <end position="69"/>
    </location>
</feature>
<sequence>PGISSERAPRNVSKTARENAKKGDAGKKGGKRRQVGKKVYFEPDSASTARKRRSRMRRRKTREKRKSHR</sequence>
<feature type="compositionally biased region" description="Basic and acidic residues" evidence="1">
    <location>
        <begin position="15"/>
        <end position="27"/>
    </location>
</feature>
<feature type="compositionally biased region" description="Basic residues" evidence="1">
    <location>
        <begin position="49"/>
        <end position="69"/>
    </location>
</feature>
<name>Q9R5Z3_ECOLX</name>